<dbReference type="GO" id="GO:0016020">
    <property type="term" value="C:membrane"/>
    <property type="evidence" value="ECO:0007669"/>
    <property type="project" value="TreeGrafter"/>
</dbReference>
<reference evidence="2 3" key="1">
    <citation type="journal article" date="2013" name="Biodegradation">
        <title>Quantitative proteomic analysis of ibuprofen-degrading Patulibacter sp. strain I11.</title>
        <authorList>
            <person name="Almeida B."/>
            <person name="Kjeldal H."/>
            <person name="Lolas I."/>
            <person name="Knudsen A.D."/>
            <person name="Carvalho G."/>
            <person name="Nielsen K.L."/>
            <person name="Barreto Crespo M.T."/>
            <person name="Stensballe A."/>
            <person name="Nielsen J.L."/>
        </authorList>
    </citation>
    <scope>NUCLEOTIDE SEQUENCE [LARGE SCALE GENOMIC DNA]</scope>
    <source>
        <strain evidence="2 3">I11</strain>
    </source>
</reference>
<dbReference type="InterPro" id="IPR050266">
    <property type="entry name" value="AB_hydrolase_sf"/>
</dbReference>
<evidence type="ECO:0000313" key="3">
    <source>
        <dbReference type="Proteomes" id="UP000005143"/>
    </source>
</evidence>
<dbReference type="PRINTS" id="PR00412">
    <property type="entry name" value="EPOXHYDRLASE"/>
</dbReference>
<dbReference type="SUPFAM" id="SSF53474">
    <property type="entry name" value="alpha/beta-Hydrolases"/>
    <property type="match status" value="1"/>
</dbReference>
<dbReference type="InterPro" id="IPR029058">
    <property type="entry name" value="AB_hydrolase_fold"/>
</dbReference>
<feature type="domain" description="AB hydrolase-1" evidence="1">
    <location>
        <begin position="30"/>
        <end position="271"/>
    </location>
</feature>
<protein>
    <submittedName>
        <fullName evidence="2">Alpha/beta hydrolase</fullName>
    </submittedName>
</protein>
<dbReference type="AlphaFoldDB" id="H0E2H8"/>
<organism evidence="2 3">
    <name type="scientific">Patulibacter medicamentivorans</name>
    <dbReference type="NCBI Taxonomy" id="1097667"/>
    <lineage>
        <taxon>Bacteria</taxon>
        <taxon>Bacillati</taxon>
        <taxon>Actinomycetota</taxon>
        <taxon>Thermoleophilia</taxon>
        <taxon>Solirubrobacterales</taxon>
        <taxon>Patulibacteraceae</taxon>
        <taxon>Patulibacter</taxon>
    </lineage>
</organism>
<dbReference type="Proteomes" id="UP000005143">
    <property type="component" value="Unassembled WGS sequence"/>
</dbReference>
<dbReference type="InterPro" id="IPR000639">
    <property type="entry name" value="Epox_hydrolase-like"/>
</dbReference>
<comment type="caution">
    <text evidence="2">The sequence shown here is derived from an EMBL/GenBank/DDBJ whole genome shotgun (WGS) entry which is preliminary data.</text>
</comment>
<dbReference type="PANTHER" id="PTHR43798">
    <property type="entry name" value="MONOACYLGLYCEROL LIPASE"/>
    <property type="match status" value="1"/>
</dbReference>
<evidence type="ECO:0000259" key="1">
    <source>
        <dbReference type="Pfam" id="PF12697"/>
    </source>
</evidence>
<proteinExistence type="predicted"/>
<gene>
    <name evidence="2" type="ORF">PAI11_09910</name>
</gene>
<dbReference type="InterPro" id="IPR000073">
    <property type="entry name" value="AB_hydrolase_1"/>
</dbReference>
<keyword evidence="3" id="KW-1185">Reference proteome</keyword>
<name>H0E2H8_9ACTN</name>
<dbReference type="GO" id="GO:0016787">
    <property type="term" value="F:hydrolase activity"/>
    <property type="evidence" value="ECO:0007669"/>
    <property type="project" value="UniProtKB-KW"/>
</dbReference>
<accession>H0E2H8</accession>
<dbReference type="Pfam" id="PF12697">
    <property type="entry name" value="Abhydrolase_6"/>
    <property type="match status" value="1"/>
</dbReference>
<dbReference type="EMBL" id="AGUD01000045">
    <property type="protein sequence ID" value="EHN12132.1"/>
    <property type="molecule type" value="Genomic_DNA"/>
</dbReference>
<dbReference type="PRINTS" id="PR00111">
    <property type="entry name" value="ABHYDROLASE"/>
</dbReference>
<dbReference type="Gene3D" id="3.40.50.1820">
    <property type="entry name" value="alpha/beta hydrolase"/>
    <property type="match status" value="1"/>
</dbReference>
<sequence>MVIDERSVEIDGVRTRLLELAGPGLDGPPLLLLHGFTDSADTWRPVMLDLAARGQRSVAIDLPGFGQADRLLPDEPMLPQYVRLVAGLSALIGDGEAPVIAGNSMGGATALLAAEGRPSPAGIIPIDPAGFDHPRWFQLIDQQPLLRFLLSDVNPVPTPLVRMILAQVFRQLAFAHPLRARREVLARFTQHYETRRDVRRILHTGRRLLPELLEPFDHSLIECPVLLIWGDRDRMVSHRGSRHLLAALPSTEYELLADVGHCPQLEVPARVGELIHDFCVRVRDTPTEDPRREVAHG</sequence>
<evidence type="ECO:0000313" key="2">
    <source>
        <dbReference type="EMBL" id="EHN12132.1"/>
    </source>
</evidence>
<keyword evidence="2" id="KW-0378">Hydrolase</keyword>
<dbReference type="PANTHER" id="PTHR43798:SF33">
    <property type="entry name" value="HYDROLASE, PUTATIVE (AFU_ORTHOLOGUE AFUA_2G14860)-RELATED"/>
    <property type="match status" value="1"/>
</dbReference>